<comment type="caution">
    <text evidence="2">The sequence shown here is derived from an EMBL/GenBank/DDBJ whole genome shotgun (WGS) entry which is preliminary data.</text>
</comment>
<dbReference type="Pfam" id="PF25547">
    <property type="entry name" value="WXG100_2"/>
    <property type="match status" value="1"/>
</dbReference>
<reference evidence="2 3" key="1">
    <citation type="submission" date="2019-06" db="EMBL/GenBank/DDBJ databases">
        <title>Description of Kitasatospora acidophila sp. nov. isolated from pine grove soil, and reclassification of Streptomyces novaecaesareae to Kitasatospora novaeceasareae comb. nov.</title>
        <authorList>
            <person name="Kim M.J."/>
        </authorList>
    </citation>
    <scope>NUCLEOTIDE SEQUENCE [LARGE SCALE GENOMIC DNA]</scope>
    <source>
        <strain evidence="2 3">MMS16-CNU292</strain>
    </source>
</reference>
<feature type="domain" description="Outer membrane channel protein CpnT-like N-terminal" evidence="1">
    <location>
        <begin position="11"/>
        <end position="137"/>
    </location>
</feature>
<organism evidence="2 3">
    <name type="scientific">Kitasatospora acidiphila</name>
    <dbReference type="NCBI Taxonomy" id="2567942"/>
    <lineage>
        <taxon>Bacteria</taxon>
        <taxon>Bacillati</taxon>
        <taxon>Actinomycetota</taxon>
        <taxon>Actinomycetes</taxon>
        <taxon>Kitasatosporales</taxon>
        <taxon>Streptomycetaceae</taxon>
        <taxon>Kitasatospora</taxon>
    </lineage>
</organism>
<sequence length="207" mass="21443">MSIELPDDLVWVMNLIGLNWPEIDEDELREWGNHVRDYAKGVQEAHDDTHSAVQNLGAVYQGESYEAMVARWALASNGHMKVLIDHCGLLADALDVAADAVVAAKGAVIAELISMTVEFAAEQAAAIATAGLAEAANAAIIEGGKLLVNGILQQIEQEIIGNLVSTAIEPFQAAIAQAVSGLVFHGVQAALGPAATGGAILGEGNAA</sequence>
<dbReference type="OrthoDB" id="9111418at2"/>
<dbReference type="AlphaFoldDB" id="A0A540W2H4"/>
<protein>
    <recommendedName>
        <fullName evidence="1">Outer membrane channel protein CpnT-like N-terminal domain-containing protein</fullName>
    </recommendedName>
</protein>
<gene>
    <name evidence="2" type="ORF">E6W39_14420</name>
</gene>
<dbReference type="SUPFAM" id="SSF140453">
    <property type="entry name" value="EsxAB dimer-like"/>
    <property type="match status" value="1"/>
</dbReference>
<proteinExistence type="predicted"/>
<dbReference type="EMBL" id="VIGB01000003">
    <property type="protein sequence ID" value="TQF03221.1"/>
    <property type="molecule type" value="Genomic_DNA"/>
</dbReference>
<dbReference type="Proteomes" id="UP000319103">
    <property type="component" value="Unassembled WGS sequence"/>
</dbReference>
<name>A0A540W2H4_9ACTN</name>
<evidence type="ECO:0000313" key="2">
    <source>
        <dbReference type="EMBL" id="TQF03221.1"/>
    </source>
</evidence>
<accession>A0A540W2H4</accession>
<dbReference type="InterPro" id="IPR036689">
    <property type="entry name" value="ESAT-6-like_sf"/>
</dbReference>
<dbReference type="InterPro" id="IPR057746">
    <property type="entry name" value="CpnT-like_N"/>
</dbReference>
<keyword evidence="3" id="KW-1185">Reference proteome</keyword>
<evidence type="ECO:0000259" key="1">
    <source>
        <dbReference type="Pfam" id="PF25547"/>
    </source>
</evidence>
<evidence type="ECO:0000313" key="3">
    <source>
        <dbReference type="Proteomes" id="UP000319103"/>
    </source>
</evidence>
<dbReference type="RefSeq" id="WP_141633889.1">
    <property type="nucleotide sequence ID" value="NZ_VIGB01000003.1"/>
</dbReference>
<dbReference type="Gene3D" id="1.10.287.1060">
    <property type="entry name" value="ESAT-6-like"/>
    <property type="match status" value="1"/>
</dbReference>